<feature type="transmembrane region" description="Helical" evidence="1">
    <location>
        <begin position="7"/>
        <end position="28"/>
    </location>
</feature>
<gene>
    <name evidence="2" type="ORF">SBX64_08555</name>
</gene>
<sequence>MTKIGFFIRFTVAYTVVMALAGLFAGFLEMEEHASSLNAPILLGVSYWVFYTYTNKNGRLVEKREKWHLMGLALLGDVIATLLLGTPTMLANGLPIQYLVIGLLIAIPLHLLLFLFINYCVKKSIIKQRPELAES</sequence>
<organism evidence="2 3">
    <name type="scientific">Vibrio rhizosphaerae</name>
    <dbReference type="NCBI Taxonomy" id="398736"/>
    <lineage>
        <taxon>Bacteria</taxon>
        <taxon>Pseudomonadati</taxon>
        <taxon>Pseudomonadota</taxon>
        <taxon>Gammaproteobacteria</taxon>
        <taxon>Vibrionales</taxon>
        <taxon>Vibrionaceae</taxon>
        <taxon>Vibrio</taxon>
    </lineage>
</organism>
<dbReference type="RefSeq" id="WP_038178497.1">
    <property type="nucleotide sequence ID" value="NZ_AP024903.1"/>
</dbReference>
<feature type="transmembrane region" description="Helical" evidence="1">
    <location>
        <begin position="96"/>
        <end position="121"/>
    </location>
</feature>
<evidence type="ECO:0000256" key="1">
    <source>
        <dbReference type="SAM" id="Phobius"/>
    </source>
</evidence>
<dbReference type="Proteomes" id="UP001279860">
    <property type="component" value="Unassembled WGS sequence"/>
</dbReference>
<dbReference type="InterPro" id="IPR047730">
    <property type="entry name" value="ABZJ_00895-like"/>
</dbReference>
<name>A0ABU4ITI9_9VIBR</name>
<keyword evidence="1" id="KW-1133">Transmembrane helix</keyword>
<keyword evidence="1" id="KW-0472">Membrane</keyword>
<feature type="transmembrane region" description="Helical" evidence="1">
    <location>
        <begin position="34"/>
        <end position="54"/>
    </location>
</feature>
<protein>
    <submittedName>
        <fullName evidence="2">ABZJ_00895 family protein</fullName>
    </submittedName>
</protein>
<reference evidence="2 3" key="1">
    <citation type="submission" date="2023-11" db="EMBL/GenBank/DDBJ databases">
        <title>Plant-associative lifestyle of Vibrio porteresiae and its evolutionary dynamics.</title>
        <authorList>
            <person name="Rameshkumar N."/>
            <person name="Kirti K."/>
        </authorList>
    </citation>
    <scope>NUCLEOTIDE SEQUENCE [LARGE SCALE GENOMIC DNA]</scope>
    <source>
        <strain evidence="2 3">MSSRF7</strain>
    </source>
</reference>
<comment type="caution">
    <text evidence="2">The sequence shown here is derived from an EMBL/GenBank/DDBJ whole genome shotgun (WGS) entry which is preliminary data.</text>
</comment>
<keyword evidence="1" id="KW-0812">Transmembrane</keyword>
<dbReference type="EMBL" id="JAWRCP010000001">
    <property type="protein sequence ID" value="MDW6092594.1"/>
    <property type="molecule type" value="Genomic_DNA"/>
</dbReference>
<feature type="transmembrane region" description="Helical" evidence="1">
    <location>
        <begin position="66"/>
        <end position="84"/>
    </location>
</feature>
<keyword evidence="3" id="KW-1185">Reference proteome</keyword>
<proteinExistence type="predicted"/>
<evidence type="ECO:0000313" key="3">
    <source>
        <dbReference type="Proteomes" id="UP001279860"/>
    </source>
</evidence>
<dbReference type="NCBIfam" id="NF038216">
    <property type="entry name" value="ABZJ_00895_fam"/>
    <property type="match status" value="1"/>
</dbReference>
<accession>A0ABU4ITI9</accession>
<evidence type="ECO:0000313" key="2">
    <source>
        <dbReference type="EMBL" id="MDW6092594.1"/>
    </source>
</evidence>